<feature type="region of interest" description="Disordered" evidence="2">
    <location>
        <begin position="611"/>
        <end position="630"/>
    </location>
</feature>
<comment type="caution">
    <text evidence="3">The sequence shown here is derived from an EMBL/GenBank/DDBJ whole genome shotgun (WGS) entry which is preliminary data.</text>
</comment>
<gene>
    <name evidence="3" type="ORF">COHA_004299</name>
</gene>
<sequence length="707" mass="72160">MEVVAADEALLAAASGLSAGLVAEGVLRRFSLGIDLRRFEAGRLPLNLASVVLELELPQELAALIRESDGRVPPRLAPLRTQPVAVARGSAVALHGGQASCEFSAGLMAVAAMLARGVVMTIDVYHREALADDLLLGRAHVPLGPLLQESCVDGRAGVFALVPAAADPTQHERVQIGTLHLVMSLEEAGPAELPADAGAAVAAAAGPAALPTLAGAQTAAAVAAPAGAHSRPASAAGAVQQAAGGGGERQQLGAQPPALATAAAAGLPSAGGALAAVAARGGAPAPAVLGTNSLVAGPEFEAAWELELWKKEEEAKWRRELKEREARRMVGAGKWVLVVGCCGGALDAKARQVLAAAEERERKVVAAEEAVARRRRELEREHAGRVAEAEAAVRRLQAECQHQLELEAQRREALGQAAAVAEQRAAAAEAKAAAAERTLARRKEEHDASEAGRLAAELAALQSTLAAAEQRAVKAADAKRKYKQQAGAGLLGLYLGWGNGDLSSLQITHLPNASPTATLQVVRLAQEVALLQGQLAEVVGVKRAQLNAELAKLQMATEVVGVKRAQLDAELAKLQAEEQALAARRDAAEMNALKQQLHALQLAGGGASGVAAGGKENSNSAAGGAAAGAGRTVGPPTAGAAGAAAAGAHHAQAPGGVVLQGQLCEAVQRLLRERELLLSSGAYAPDDPLVQRLDRRIKECAALAAPA</sequence>
<dbReference type="PANTHER" id="PTHR21574">
    <property type="entry name" value="CENTROSOMAL PROTEIN OF 120 KDA"/>
    <property type="match status" value="1"/>
</dbReference>
<dbReference type="GO" id="GO:0010564">
    <property type="term" value="P:regulation of cell cycle process"/>
    <property type="evidence" value="ECO:0007669"/>
    <property type="project" value="TreeGrafter"/>
</dbReference>
<evidence type="ECO:0000256" key="2">
    <source>
        <dbReference type="SAM" id="MobiDB-lite"/>
    </source>
</evidence>
<evidence type="ECO:0000313" key="4">
    <source>
        <dbReference type="Proteomes" id="UP001205105"/>
    </source>
</evidence>
<evidence type="ECO:0000313" key="3">
    <source>
        <dbReference type="EMBL" id="KAI7842105.1"/>
    </source>
</evidence>
<feature type="region of interest" description="Disordered" evidence="2">
    <location>
        <begin position="235"/>
        <end position="257"/>
    </location>
</feature>
<keyword evidence="4" id="KW-1185">Reference proteome</keyword>
<dbReference type="PANTHER" id="PTHR21574:SF0">
    <property type="entry name" value="CENTROSOMAL PROTEIN OF 120 KDA"/>
    <property type="match status" value="1"/>
</dbReference>
<feature type="compositionally biased region" description="Low complexity" evidence="2">
    <location>
        <begin position="613"/>
        <end position="630"/>
    </location>
</feature>
<keyword evidence="1" id="KW-0175">Coiled coil</keyword>
<dbReference type="InterPro" id="IPR039893">
    <property type="entry name" value="CEP120-like"/>
</dbReference>
<dbReference type="EMBL" id="JADXDR010000056">
    <property type="protein sequence ID" value="KAI7842105.1"/>
    <property type="molecule type" value="Genomic_DNA"/>
</dbReference>
<protein>
    <submittedName>
        <fullName evidence="3">Uncharacterized protein</fullName>
    </submittedName>
</protein>
<feature type="coiled-coil region" evidence="1">
    <location>
        <begin position="564"/>
        <end position="591"/>
    </location>
</feature>
<reference evidence="3" key="1">
    <citation type="submission" date="2020-11" db="EMBL/GenBank/DDBJ databases">
        <title>Chlorella ohadii genome sequencing and assembly.</title>
        <authorList>
            <person name="Murik O."/>
            <person name="Treves H."/>
            <person name="Kedem I."/>
            <person name="Shotland Y."/>
            <person name="Kaplan A."/>
        </authorList>
    </citation>
    <scope>NUCLEOTIDE SEQUENCE</scope>
    <source>
        <strain evidence="3">1</strain>
    </source>
</reference>
<feature type="coiled-coil region" evidence="1">
    <location>
        <begin position="357"/>
        <end position="485"/>
    </location>
</feature>
<name>A0AAD5H6L7_9CHLO</name>
<evidence type="ECO:0000256" key="1">
    <source>
        <dbReference type="SAM" id="Coils"/>
    </source>
</evidence>
<organism evidence="3 4">
    <name type="scientific">Chlorella ohadii</name>
    <dbReference type="NCBI Taxonomy" id="2649997"/>
    <lineage>
        <taxon>Eukaryota</taxon>
        <taxon>Viridiplantae</taxon>
        <taxon>Chlorophyta</taxon>
        <taxon>core chlorophytes</taxon>
        <taxon>Trebouxiophyceae</taxon>
        <taxon>Chlorellales</taxon>
        <taxon>Chlorellaceae</taxon>
        <taxon>Chlorella clade</taxon>
        <taxon>Chlorella</taxon>
    </lineage>
</organism>
<dbReference type="Proteomes" id="UP001205105">
    <property type="component" value="Unassembled WGS sequence"/>
</dbReference>
<dbReference type="AlphaFoldDB" id="A0AAD5H6L7"/>
<accession>A0AAD5H6L7</accession>
<proteinExistence type="predicted"/>
<dbReference type="GO" id="GO:0005815">
    <property type="term" value="C:microtubule organizing center"/>
    <property type="evidence" value="ECO:0007669"/>
    <property type="project" value="TreeGrafter"/>
</dbReference>